<sequence length="334" mass="36115">MTATVSATAAASEETGHGQTELLGDRFSRRFHRRTGRRPLMDLDEIVDELYGLPPAEFVARRNALAKEAKGAGRTTLAAEVAALRRPTRVAWAVNQWARHDPDGVGAILDLAAELAAAQRRAAADRLRDLSTRRQQLIAETVVAVAERARELDGALSANAIREVGQSLRAALADPEVGAELQRGRLVAAAEYSGFGPTGVFAVPEPVADESDQDPDDHGAADRAAKAHTPDDLDERIAAARATLTASEGDEHRARADLAQHADQRAEAARRVDELTEQAERLRAELAHCDAELRFARRQLTVADDESESAAEALSEIQNRVVEVRRMLAGLEGR</sequence>
<evidence type="ECO:0000313" key="3">
    <source>
        <dbReference type="EMBL" id="MBD1322080.1"/>
    </source>
</evidence>
<accession>A0ABR7WH96</accession>
<feature type="region of interest" description="Disordered" evidence="2">
    <location>
        <begin position="201"/>
        <end position="232"/>
    </location>
</feature>
<gene>
    <name evidence="3" type="ORF">IDF66_21090</name>
</gene>
<dbReference type="Proteomes" id="UP000602395">
    <property type="component" value="Unassembled WGS sequence"/>
</dbReference>
<keyword evidence="1" id="KW-0175">Coiled coil</keyword>
<feature type="region of interest" description="Disordered" evidence="2">
    <location>
        <begin position="1"/>
        <end position="23"/>
    </location>
</feature>
<protein>
    <recommendedName>
        <fullName evidence="5">Chromosome partition protein Smc</fullName>
    </recommendedName>
</protein>
<comment type="caution">
    <text evidence="3">The sequence shown here is derived from an EMBL/GenBank/DDBJ whole genome shotgun (WGS) entry which is preliminary data.</text>
</comment>
<feature type="compositionally biased region" description="Basic and acidic residues" evidence="2">
    <location>
        <begin position="216"/>
        <end position="232"/>
    </location>
</feature>
<feature type="compositionally biased region" description="Low complexity" evidence="2">
    <location>
        <begin position="1"/>
        <end position="13"/>
    </location>
</feature>
<evidence type="ECO:0000313" key="4">
    <source>
        <dbReference type="Proteomes" id="UP000602395"/>
    </source>
</evidence>
<evidence type="ECO:0008006" key="5">
    <source>
        <dbReference type="Google" id="ProtNLM"/>
    </source>
</evidence>
<feature type="coiled-coil region" evidence="1">
    <location>
        <begin position="258"/>
        <end position="334"/>
    </location>
</feature>
<name>A0ABR7WH96_9ACTN</name>
<reference evidence="3 4" key="1">
    <citation type="submission" date="2020-09" db="EMBL/GenBank/DDBJ databases">
        <title>Novel species in genus Gordonia.</title>
        <authorList>
            <person name="Zhang G."/>
        </authorList>
    </citation>
    <scope>NUCLEOTIDE SEQUENCE [LARGE SCALE GENOMIC DNA]</scope>
    <source>
        <strain evidence="3 4">ON-33</strain>
    </source>
</reference>
<dbReference type="RefSeq" id="WP_190268483.1">
    <property type="nucleotide sequence ID" value="NZ_BAABAD010000004.1"/>
</dbReference>
<evidence type="ECO:0000256" key="1">
    <source>
        <dbReference type="SAM" id="Coils"/>
    </source>
</evidence>
<keyword evidence="4" id="KW-1185">Reference proteome</keyword>
<organism evidence="3 4">
    <name type="scientific">Gordonia hankookensis</name>
    <dbReference type="NCBI Taxonomy" id="589403"/>
    <lineage>
        <taxon>Bacteria</taxon>
        <taxon>Bacillati</taxon>
        <taxon>Actinomycetota</taxon>
        <taxon>Actinomycetes</taxon>
        <taxon>Mycobacteriales</taxon>
        <taxon>Gordoniaceae</taxon>
        <taxon>Gordonia</taxon>
    </lineage>
</organism>
<evidence type="ECO:0000256" key="2">
    <source>
        <dbReference type="SAM" id="MobiDB-lite"/>
    </source>
</evidence>
<proteinExistence type="predicted"/>
<dbReference type="EMBL" id="JACWMS010000005">
    <property type="protein sequence ID" value="MBD1322080.1"/>
    <property type="molecule type" value="Genomic_DNA"/>
</dbReference>